<evidence type="ECO:0000256" key="5">
    <source>
        <dbReference type="ARBA" id="ARBA00022862"/>
    </source>
</evidence>
<dbReference type="InterPro" id="IPR024706">
    <property type="entry name" value="Peroxiredoxin_AhpC-typ"/>
</dbReference>
<dbReference type="InterPro" id="IPR036249">
    <property type="entry name" value="Thioredoxin-like_sf"/>
</dbReference>
<evidence type="ECO:0000256" key="12">
    <source>
        <dbReference type="ARBA" id="ARBA00049091"/>
    </source>
</evidence>
<dbReference type="PROSITE" id="PS51352">
    <property type="entry name" value="THIOREDOXIN_2"/>
    <property type="match status" value="1"/>
</dbReference>
<dbReference type="InterPro" id="IPR013766">
    <property type="entry name" value="Thioredoxin_domain"/>
</dbReference>
<evidence type="ECO:0000259" key="14">
    <source>
        <dbReference type="PROSITE" id="PS51352"/>
    </source>
</evidence>
<dbReference type="PANTHER" id="PTHR42801">
    <property type="entry name" value="THIOREDOXIN-DEPENDENT PEROXIDE REDUCTASE"/>
    <property type="match status" value="1"/>
</dbReference>
<dbReference type="GO" id="GO:0045454">
    <property type="term" value="P:cell redox homeostasis"/>
    <property type="evidence" value="ECO:0007669"/>
    <property type="project" value="TreeGrafter"/>
</dbReference>
<dbReference type="InterPro" id="IPR000866">
    <property type="entry name" value="AhpC/TSA"/>
</dbReference>
<keyword evidence="7" id="KW-1015">Disulfide bond</keyword>
<dbReference type="SUPFAM" id="SSF52833">
    <property type="entry name" value="Thioredoxin-like"/>
    <property type="match status" value="1"/>
</dbReference>
<comment type="caution">
    <text evidence="15">The sequence shown here is derived from an EMBL/GenBank/DDBJ whole genome shotgun (WGS) entry which is preliminary data.</text>
</comment>
<dbReference type="InterPro" id="IPR050924">
    <property type="entry name" value="Peroxiredoxin_BCP/PrxQ"/>
</dbReference>
<evidence type="ECO:0000256" key="2">
    <source>
        <dbReference type="ARBA" id="ARBA00011245"/>
    </source>
</evidence>
<dbReference type="EMBL" id="DMBR01000379">
    <property type="protein sequence ID" value="HAE95384.1"/>
    <property type="molecule type" value="Genomic_DNA"/>
</dbReference>
<organism evidence="15 16">
    <name type="scientific">Hyphomonas atlantica</name>
    <dbReference type="NCBI Taxonomy" id="1280948"/>
    <lineage>
        <taxon>Bacteria</taxon>
        <taxon>Pseudomonadati</taxon>
        <taxon>Pseudomonadota</taxon>
        <taxon>Alphaproteobacteria</taxon>
        <taxon>Hyphomonadales</taxon>
        <taxon>Hyphomonadaceae</taxon>
        <taxon>Hyphomonas</taxon>
    </lineage>
</organism>
<reference evidence="15 16" key="1">
    <citation type="journal article" date="2018" name="Nat. Biotechnol.">
        <title>A standardized bacterial taxonomy based on genome phylogeny substantially revises the tree of life.</title>
        <authorList>
            <person name="Parks D.H."/>
            <person name="Chuvochina M."/>
            <person name="Waite D.W."/>
            <person name="Rinke C."/>
            <person name="Skarshewski A."/>
            <person name="Chaumeil P.A."/>
            <person name="Hugenholtz P."/>
        </authorList>
    </citation>
    <scope>NUCLEOTIDE SEQUENCE [LARGE SCALE GENOMIC DNA]</scope>
    <source>
        <strain evidence="15">UBA8557</strain>
    </source>
</reference>
<protein>
    <recommendedName>
        <fullName evidence="3">thioredoxin-dependent peroxiredoxin</fullName>
        <ecNumber evidence="3">1.11.1.24</ecNumber>
    </recommendedName>
    <alternativeName>
        <fullName evidence="9">Thioredoxin peroxidase</fullName>
    </alternativeName>
    <alternativeName>
        <fullName evidence="11">Thioredoxin-dependent peroxiredoxin Bcp</fullName>
    </alternativeName>
</protein>
<evidence type="ECO:0000313" key="16">
    <source>
        <dbReference type="Proteomes" id="UP000259173"/>
    </source>
</evidence>
<dbReference type="CDD" id="cd03017">
    <property type="entry name" value="PRX_BCP"/>
    <property type="match status" value="1"/>
</dbReference>
<evidence type="ECO:0000256" key="1">
    <source>
        <dbReference type="ARBA" id="ARBA00003330"/>
    </source>
</evidence>
<dbReference type="Pfam" id="PF00578">
    <property type="entry name" value="AhpC-TSA"/>
    <property type="match status" value="1"/>
</dbReference>
<feature type="domain" description="Thioredoxin" evidence="14">
    <location>
        <begin position="5"/>
        <end position="154"/>
    </location>
</feature>
<evidence type="ECO:0000256" key="8">
    <source>
        <dbReference type="ARBA" id="ARBA00023284"/>
    </source>
</evidence>
<dbReference type="FunFam" id="3.40.30.10:FF:000007">
    <property type="entry name" value="Thioredoxin-dependent thiol peroxidase"/>
    <property type="match status" value="1"/>
</dbReference>
<evidence type="ECO:0000256" key="13">
    <source>
        <dbReference type="PIRSR" id="PIRSR000239-1"/>
    </source>
</evidence>
<evidence type="ECO:0000256" key="11">
    <source>
        <dbReference type="ARBA" id="ARBA00042639"/>
    </source>
</evidence>
<keyword evidence="8" id="KW-0676">Redox-active center</keyword>
<evidence type="ECO:0000256" key="3">
    <source>
        <dbReference type="ARBA" id="ARBA00013017"/>
    </source>
</evidence>
<evidence type="ECO:0000256" key="9">
    <source>
        <dbReference type="ARBA" id="ARBA00032824"/>
    </source>
</evidence>
<dbReference type="GO" id="GO:0034599">
    <property type="term" value="P:cellular response to oxidative stress"/>
    <property type="evidence" value="ECO:0007669"/>
    <property type="project" value="TreeGrafter"/>
</dbReference>
<dbReference type="GO" id="GO:0005737">
    <property type="term" value="C:cytoplasm"/>
    <property type="evidence" value="ECO:0007669"/>
    <property type="project" value="TreeGrafter"/>
</dbReference>
<feature type="active site" description="Cysteine sulfenic acid (-SOH) intermediate; for peroxidase activity" evidence="13">
    <location>
        <position position="46"/>
    </location>
</feature>
<comment type="function">
    <text evidence="1">Thiol-specific peroxidase that catalyzes the reduction of hydrogen peroxide and organic hydroperoxides to water and alcohols, respectively. Plays a role in cell protection against oxidative stress by detoxifying peroxides and as sensor of hydrogen peroxide-mediated signaling events.</text>
</comment>
<comment type="subunit">
    <text evidence="2">Monomer.</text>
</comment>
<proteinExistence type="inferred from homology"/>
<sequence length="154" mass="17207">MANPLQAGDKAPNFSMPSTEGDISLKDFEGSYLVLYFYPRDNTPGCTTEAKDFTALVDEFGARNAKIVGVSRDSMTKHENFKAKQDLRVILASDEDGKTTESYGTWVEKNMYGKTHMGVARETFLIDPNGKIIKLWKKVRVKGHAQEVLEALPE</sequence>
<evidence type="ECO:0000256" key="10">
    <source>
        <dbReference type="ARBA" id="ARBA00038489"/>
    </source>
</evidence>
<gene>
    <name evidence="15" type="ORF">DCG65_12550</name>
</gene>
<keyword evidence="6" id="KW-0560">Oxidoreductase</keyword>
<name>A0A3B9L3I5_9PROT</name>
<comment type="catalytic activity">
    <reaction evidence="12">
        <text>a hydroperoxide + [thioredoxin]-dithiol = an alcohol + [thioredoxin]-disulfide + H2O</text>
        <dbReference type="Rhea" id="RHEA:62620"/>
        <dbReference type="Rhea" id="RHEA-COMP:10698"/>
        <dbReference type="Rhea" id="RHEA-COMP:10700"/>
        <dbReference type="ChEBI" id="CHEBI:15377"/>
        <dbReference type="ChEBI" id="CHEBI:29950"/>
        <dbReference type="ChEBI" id="CHEBI:30879"/>
        <dbReference type="ChEBI" id="CHEBI:35924"/>
        <dbReference type="ChEBI" id="CHEBI:50058"/>
        <dbReference type="EC" id="1.11.1.24"/>
    </reaction>
</comment>
<evidence type="ECO:0000256" key="7">
    <source>
        <dbReference type="ARBA" id="ARBA00023157"/>
    </source>
</evidence>
<dbReference type="PANTHER" id="PTHR42801:SF4">
    <property type="entry name" value="AHPC_TSA FAMILY PROTEIN"/>
    <property type="match status" value="1"/>
</dbReference>
<evidence type="ECO:0000256" key="6">
    <source>
        <dbReference type="ARBA" id="ARBA00023002"/>
    </source>
</evidence>
<dbReference type="AlphaFoldDB" id="A0A3B9L3I5"/>
<dbReference type="GO" id="GO:0008379">
    <property type="term" value="F:thioredoxin peroxidase activity"/>
    <property type="evidence" value="ECO:0007669"/>
    <property type="project" value="TreeGrafter"/>
</dbReference>
<accession>A0A3B9L3I5</accession>
<keyword evidence="5" id="KW-0049">Antioxidant</keyword>
<comment type="similarity">
    <text evidence="10">Belongs to the peroxiredoxin family. BCP/PrxQ subfamily.</text>
</comment>
<evidence type="ECO:0000313" key="15">
    <source>
        <dbReference type="EMBL" id="HAE95384.1"/>
    </source>
</evidence>
<dbReference type="Proteomes" id="UP000259173">
    <property type="component" value="Unassembled WGS sequence"/>
</dbReference>
<dbReference type="Gene3D" id="3.40.30.10">
    <property type="entry name" value="Glutaredoxin"/>
    <property type="match status" value="1"/>
</dbReference>
<dbReference type="EC" id="1.11.1.24" evidence="3"/>
<evidence type="ECO:0000256" key="4">
    <source>
        <dbReference type="ARBA" id="ARBA00022559"/>
    </source>
</evidence>
<keyword evidence="4" id="KW-0575">Peroxidase</keyword>
<dbReference type="PIRSF" id="PIRSF000239">
    <property type="entry name" value="AHPC"/>
    <property type="match status" value="1"/>
</dbReference>